<evidence type="ECO:0000256" key="14">
    <source>
        <dbReference type="SAM" id="MobiDB-lite"/>
    </source>
</evidence>
<evidence type="ECO:0000256" key="3">
    <source>
        <dbReference type="ARBA" id="ARBA00022491"/>
    </source>
</evidence>
<evidence type="ECO:0000256" key="4">
    <source>
        <dbReference type="ARBA" id="ARBA00022687"/>
    </source>
</evidence>
<evidence type="ECO:0000256" key="12">
    <source>
        <dbReference type="ARBA" id="ARBA00030708"/>
    </source>
</evidence>
<reference evidence="17" key="2">
    <citation type="submission" date="2023-05" db="EMBL/GenBank/DDBJ databases">
        <authorList>
            <person name="Fouks B."/>
        </authorList>
    </citation>
    <scope>NUCLEOTIDE SEQUENCE</scope>
    <source>
        <strain evidence="17">Stay&amp;Tobe</strain>
        <tissue evidence="17">Testes</tissue>
    </source>
</reference>
<dbReference type="InterPro" id="IPR039655">
    <property type="entry name" value="HBP1"/>
</dbReference>
<dbReference type="SMART" id="SM00536">
    <property type="entry name" value="AXH"/>
    <property type="match status" value="1"/>
</dbReference>
<evidence type="ECO:0000256" key="9">
    <source>
        <dbReference type="ARBA" id="ARBA00023242"/>
    </source>
</evidence>
<evidence type="ECO:0000256" key="2">
    <source>
        <dbReference type="ARBA" id="ARBA00017229"/>
    </source>
</evidence>
<dbReference type="GO" id="GO:0005634">
    <property type="term" value="C:nucleus"/>
    <property type="evidence" value="ECO:0007669"/>
    <property type="project" value="UniProtKB-SubCell"/>
</dbReference>
<dbReference type="Proteomes" id="UP001233999">
    <property type="component" value="Unassembled WGS sequence"/>
</dbReference>
<comment type="subcellular location">
    <subcellularLocation>
        <location evidence="1">Nucleus</location>
    </subcellularLocation>
</comment>
<dbReference type="GO" id="GO:0016055">
    <property type="term" value="P:Wnt signaling pathway"/>
    <property type="evidence" value="ECO:0007669"/>
    <property type="project" value="UniProtKB-KW"/>
</dbReference>
<evidence type="ECO:0000313" key="17">
    <source>
        <dbReference type="EMBL" id="KAJ9590691.1"/>
    </source>
</evidence>
<keyword evidence="7 13" id="KW-0238">DNA-binding</keyword>
<evidence type="ECO:0000256" key="5">
    <source>
        <dbReference type="ARBA" id="ARBA00022843"/>
    </source>
</evidence>
<feature type="domain" description="AXH" evidence="16">
    <location>
        <begin position="193"/>
        <end position="320"/>
    </location>
</feature>
<dbReference type="Gene3D" id="1.10.30.10">
    <property type="entry name" value="High mobility group box domain"/>
    <property type="match status" value="1"/>
</dbReference>
<keyword evidence="18" id="KW-1185">Reference proteome</keyword>
<accession>A0AAD8A1K5</accession>
<keyword evidence="3" id="KW-0678">Repressor</keyword>
<evidence type="ECO:0000256" key="13">
    <source>
        <dbReference type="PROSITE-ProRule" id="PRU00267"/>
    </source>
</evidence>
<dbReference type="InterPro" id="IPR003652">
    <property type="entry name" value="Ataxin_AXH_dom"/>
</dbReference>
<dbReference type="Pfam" id="PF08517">
    <property type="entry name" value="AXH"/>
    <property type="match status" value="1"/>
</dbReference>
<name>A0AAD8A1K5_DIPPU</name>
<keyword evidence="4" id="KW-0879">Wnt signaling pathway</keyword>
<dbReference type="SMART" id="SM00398">
    <property type="entry name" value="HMG"/>
    <property type="match status" value="1"/>
</dbReference>
<evidence type="ECO:0000256" key="7">
    <source>
        <dbReference type="ARBA" id="ARBA00023125"/>
    </source>
</evidence>
<feature type="domain" description="HMG box" evidence="15">
    <location>
        <begin position="375"/>
        <end position="443"/>
    </location>
</feature>
<sequence length="459" mass="51282">MEQTTKLDETSQHIQQDEDCQPKDLSLKTIKKMKPTFPPPLNLAMHSSPLKEFAIIATSPKSPLMQKNLPFRKRTYSFTGNQDTGQHFVAKSSSGTAVIVEESEQKCPLPSLNEESCDSQHTLPALTKNSPLLDSRLCYPGSPCWSPTLTTCSFLGPASPSHWITGTSVMLSPSPSSLGSSREELNAVVPTNHHTPWPSPVWHCFQPGVLLKLDLPQGGTSGGWKLAEDLCKSFPGWLGPLQVEEVTEMDGGCTIHFKCQEQWQGEIIAQCHLHHTFYIRDKGWSSVFPDQVLKLYGVLCQHLEKNDICVPPTRLPVPSPDICDRFKRFSFPPEDVMTPPPTASPSHLSSVTSSSEFFLSPPTSPNKKLKDSERAKRPMNAFMLFAKRYRLELIQLHPGKDNRAISVILGEAWRNLAPAQKEGYIREAKAMAQERKRLHPDCWKRKRSHSASLVDNSPT</sequence>
<feature type="compositionally biased region" description="Basic and acidic residues" evidence="14">
    <location>
        <begin position="1"/>
        <end position="11"/>
    </location>
</feature>
<gene>
    <name evidence="17" type="ORF">L9F63_016207</name>
</gene>
<feature type="region of interest" description="Disordered" evidence="14">
    <location>
        <begin position="1"/>
        <end position="21"/>
    </location>
</feature>
<dbReference type="GO" id="GO:0003723">
    <property type="term" value="F:RNA binding"/>
    <property type="evidence" value="ECO:0007669"/>
    <property type="project" value="InterPro"/>
</dbReference>
<keyword evidence="5" id="KW-0832">Ubl conjugation</keyword>
<proteinExistence type="predicted"/>
<keyword evidence="8" id="KW-0804">Transcription</keyword>
<evidence type="ECO:0000256" key="6">
    <source>
        <dbReference type="ARBA" id="ARBA00023015"/>
    </source>
</evidence>
<dbReference type="PANTHER" id="PTHR15499:SF3">
    <property type="entry name" value="HMG BOX-CONTAINING PROTEIN 1"/>
    <property type="match status" value="1"/>
</dbReference>
<evidence type="ECO:0000259" key="16">
    <source>
        <dbReference type="PROSITE" id="PS51148"/>
    </source>
</evidence>
<comment type="function">
    <text evidence="10">Transcriptional repressor that binds to the promoter region of target genes. Plays a role in the regulation of the cell cycle and of the Wnt pathway. Binds preferentially to the sequence 5'-TTCATTCATTCA-3'. Binding to the histone H1.0 promoter is enhanced by interaction with RB1. Disrupts the interaction between DNA and TCF4.</text>
</comment>
<dbReference type="SUPFAM" id="SSF102031">
    <property type="entry name" value="AXH domain"/>
    <property type="match status" value="1"/>
</dbReference>
<evidence type="ECO:0000256" key="8">
    <source>
        <dbReference type="ARBA" id="ARBA00023163"/>
    </source>
</evidence>
<dbReference type="InterPro" id="IPR009071">
    <property type="entry name" value="HMG_box_dom"/>
</dbReference>
<evidence type="ECO:0000259" key="15">
    <source>
        <dbReference type="PROSITE" id="PS50118"/>
    </source>
</evidence>
<dbReference type="PROSITE" id="PS51148">
    <property type="entry name" value="AXH"/>
    <property type="match status" value="1"/>
</dbReference>
<dbReference type="InterPro" id="IPR036096">
    <property type="entry name" value="Ataxin_AXH_dom_sf"/>
</dbReference>
<dbReference type="PANTHER" id="PTHR15499">
    <property type="entry name" value="HMG BOX-CONTAINING PROTEIN 1"/>
    <property type="match status" value="1"/>
</dbReference>
<dbReference type="SUPFAM" id="SSF47095">
    <property type="entry name" value="HMG-box"/>
    <property type="match status" value="1"/>
</dbReference>
<protein>
    <recommendedName>
        <fullName evidence="2">HMG box-containing protein 1</fullName>
    </recommendedName>
    <alternativeName>
        <fullName evidence="12">HMG box transcription factor 1</fullName>
    </alternativeName>
    <alternativeName>
        <fullName evidence="11">High mobility group box transcription factor 1</fullName>
    </alternativeName>
</protein>
<dbReference type="PROSITE" id="PS50118">
    <property type="entry name" value="HMG_BOX_2"/>
    <property type="match status" value="1"/>
</dbReference>
<dbReference type="AlphaFoldDB" id="A0AAD8A1K5"/>
<feature type="DNA-binding region" description="HMG box" evidence="13">
    <location>
        <begin position="375"/>
        <end position="443"/>
    </location>
</feature>
<dbReference type="InterPro" id="IPR036910">
    <property type="entry name" value="HMG_box_dom_sf"/>
</dbReference>
<dbReference type="GO" id="GO:0000981">
    <property type="term" value="F:DNA-binding transcription factor activity, RNA polymerase II-specific"/>
    <property type="evidence" value="ECO:0007669"/>
    <property type="project" value="TreeGrafter"/>
</dbReference>
<feature type="region of interest" description="Disordered" evidence="14">
    <location>
        <begin position="354"/>
        <end position="373"/>
    </location>
</feature>
<comment type="caution">
    <text evidence="17">The sequence shown here is derived from an EMBL/GenBank/DDBJ whole genome shotgun (WGS) entry which is preliminary data.</text>
</comment>
<dbReference type="Pfam" id="PF00505">
    <property type="entry name" value="HMG_box"/>
    <property type="match status" value="1"/>
</dbReference>
<keyword evidence="9 13" id="KW-0539">Nucleus</keyword>
<reference evidence="17" key="1">
    <citation type="journal article" date="2023" name="IScience">
        <title>Live-bearing cockroach genome reveals convergent evolutionary mechanisms linked to viviparity in insects and beyond.</title>
        <authorList>
            <person name="Fouks B."/>
            <person name="Harrison M.C."/>
            <person name="Mikhailova A.A."/>
            <person name="Marchal E."/>
            <person name="English S."/>
            <person name="Carruthers M."/>
            <person name="Jennings E.C."/>
            <person name="Chiamaka E.L."/>
            <person name="Frigard R.A."/>
            <person name="Pippel M."/>
            <person name="Attardo G.M."/>
            <person name="Benoit J.B."/>
            <person name="Bornberg-Bauer E."/>
            <person name="Tobe S.S."/>
        </authorList>
    </citation>
    <scope>NUCLEOTIDE SEQUENCE</scope>
    <source>
        <strain evidence="17">Stay&amp;Tobe</strain>
    </source>
</reference>
<dbReference type="EMBL" id="JASPKZ010004196">
    <property type="protein sequence ID" value="KAJ9590691.1"/>
    <property type="molecule type" value="Genomic_DNA"/>
</dbReference>
<dbReference type="GO" id="GO:0000978">
    <property type="term" value="F:RNA polymerase II cis-regulatory region sequence-specific DNA binding"/>
    <property type="evidence" value="ECO:0007669"/>
    <property type="project" value="TreeGrafter"/>
</dbReference>
<dbReference type="CDD" id="cd21988">
    <property type="entry name" value="HMG-box_HBP1"/>
    <property type="match status" value="1"/>
</dbReference>
<evidence type="ECO:0000313" key="18">
    <source>
        <dbReference type="Proteomes" id="UP001233999"/>
    </source>
</evidence>
<organism evidence="17 18">
    <name type="scientific">Diploptera punctata</name>
    <name type="common">Pacific beetle cockroach</name>
    <dbReference type="NCBI Taxonomy" id="6984"/>
    <lineage>
        <taxon>Eukaryota</taxon>
        <taxon>Metazoa</taxon>
        <taxon>Ecdysozoa</taxon>
        <taxon>Arthropoda</taxon>
        <taxon>Hexapoda</taxon>
        <taxon>Insecta</taxon>
        <taxon>Pterygota</taxon>
        <taxon>Neoptera</taxon>
        <taxon>Polyneoptera</taxon>
        <taxon>Dictyoptera</taxon>
        <taxon>Blattodea</taxon>
        <taxon>Blaberoidea</taxon>
        <taxon>Blaberidae</taxon>
        <taxon>Diplopterinae</taxon>
        <taxon>Diploptera</taxon>
    </lineage>
</organism>
<evidence type="ECO:0000256" key="1">
    <source>
        <dbReference type="ARBA" id="ARBA00004123"/>
    </source>
</evidence>
<keyword evidence="6" id="KW-0805">Transcription regulation</keyword>
<evidence type="ECO:0000256" key="10">
    <source>
        <dbReference type="ARBA" id="ARBA00025095"/>
    </source>
</evidence>
<evidence type="ECO:0000256" key="11">
    <source>
        <dbReference type="ARBA" id="ARBA00030026"/>
    </source>
</evidence>